<evidence type="ECO:0000313" key="10">
    <source>
        <dbReference type="EMBL" id="KAA0166183.1"/>
    </source>
</evidence>
<evidence type="ECO:0000256" key="8">
    <source>
        <dbReference type="SAM" id="MobiDB-lite"/>
    </source>
</evidence>
<feature type="region of interest" description="Disordered" evidence="8">
    <location>
        <begin position="119"/>
        <end position="244"/>
    </location>
</feature>
<accession>A0A5A8D105</accession>
<dbReference type="GO" id="GO:0000123">
    <property type="term" value="C:histone acetyltransferase complex"/>
    <property type="evidence" value="ECO:0007669"/>
    <property type="project" value="InterPro"/>
</dbReference>
<dbReference type="GO" id="GO:0005634">
    <property type="term" value="C:nucleus"/>
    <property type="evidence" value="ECO:0007669"/>
    <property type="project" value="UniProtKB-SubCell"/>
</dbReference>
<keyword evidence="3" id="KW-0156">Chromatin regulator</keyword>
<dbReference type="GO" id="GO:0006325">
    <property type="term" value="P:chromatin organization"/>
    <property type="evidence" value="ECO:0007669"/>
    <property type="project" value="UniProtKB-KW"/>
</dbReference>
<dbReference type="Proteomes" id="UP000325113">
    <property type="component" value="Unassembled WGS sequence"/>
</dbReference>
<comment type="subcellular location">
    <subcellularLocation>
        <location evidence="1">Nucleus</location>
    </subcellularLocation>
</comment>
<evidence type="ECO:0000256" key="7">
    <source>
        <dbReference type="ARBA" id="ARBA00023242"/>
    </source>
</evidence>
<evidence type="ECO:0000256" key="4">
    <source>
        <dbReference type="ARBA" id="ARBA00023015"/>
    </source>
</evidence>
<evidence type="ECO:0000313" key="11">
    <source>
        <dbReference type="Proteomes" id="UP000324907"/>
    </source>
</evidence>
<keyword evidence="5" id="KW-0175">Coiled coil</keyword>
<evidence type="ECO:0000256" key="3">
    <source>
        <dbReference type="ARBA" id="ARBA00022853"/>
    </source>
</evidence>
<keyword evidence="4" id="KW-0805">Transcription regulation</keyword>
<dbReference type="AlphaFoldDB" id="A0A5A8D105"/>
<evidence type="ECO:0000256" key="1">
    <source>
        <dbReference type="ARBA" id="ARBA00004123"/>
    </source>
</evidence>
<dbReference type="EMBL" id="VLTM01000068">
    <property type="protein sequence ID" value="KAA0158357.1"/>
    <property type="molecule type" value="Genomic_DNA"/>
</dbReference>
<name>A0A5A8D105_CAFRO</name>
<protein>
    <recommendedName>
        <fullName evidence="12">Chromatin modification-related protein EAF6</fullName>
    </recommendedName>
</protein>
<organism evidence="9">
    <name type="scientific">Cafeteria roenbergensis</name>
    <name type="common">Marine flagellate</name>
    <dbReference type="NCBI Taxonomy" id="33653"/>
    <lineage>
        <taxon>Eukaryota</taxon>
        <taxon>Sar</taxon>
        <taxon>Stramenopiles</taxon>
        <taxon>Bigyra</taxon>
        <taxon>Opalozoa</taxon>
        <taxon>Bicosoecida</taxon>
        <taxon>Cafeteriaceae</taxon>
        <taxon>Cafeteria</taxon>
    </lineage>
</organism>
<reference evidence="9 11" key="1">
    <citation type="submission" date="2019-07" db="EMBL/GenBank/DDBJ databases">
        <title>Genomes of Cafeteria roenbergensis.</title>
        <authorList>
            <person name="Fischer M.G."/>
            <person name="Hackl T."/>
            <person name="Roman M."/>
        </authorList>
    </citation>
    <scope>NUCLEOTIDE SEQUENCE [LARGE SCALE GENOMIC DNA]</scope>
    <source>
        <strain evidence="9">Cflag</strain>
        <strain evidence="10 11">RCC970-E3</strain>
    </source>
</reference>
<comment type="similarity">
    <text evidence="2">Belongs to the EAF6 family.</text>
</comment>
<evidence type="ECO:0000256" key="2">
    <source>
        <dbReference type="ARBA" id="ARBA00010916"/>
    </source>
</evidence>
<evidence type="ECO:0000256" key="5">
    <source>
        <dbReference type="ARBA" id="ARBA00023054"/>
    </source>
</evidence>
<comment type="caution">
    <text evidence="9">The sequence shown here is derived from an EMBL/GenBank/DDBJ whole genome shotgun (WGS) entry which is preliminary data.</text>
</comment>
<dbReference type="Pfam" id="PF09340">
    <property type="entry name" value="NuA4"/>
    <property type="match status" value="1"/>
</dbReference>
<proteinExistence type="inferred from homology"/>
<keyword evidence="6" id="KW-0804">Transcription</keyword>
<dbReference type="EMBL" id="VLTL01000041">
    <property type="protein sequence ID" value="KAA0166183.1"/>
    <property type="molecule type" value="Genomic_DNA"/>
</dbReference>
<evidence type="ECO:0008006" key="12">
    <source>
        <dbReference type="Google" id="ProtNLM"/>
    </source>
</evidence>
<dbReference type="InterPro" id="IPR015418">
    <property type="entry name" value="Eaf6"/>
</dbReference>
<dbReference type="PANTHER" id="PTHR13476">
    <property type="entry name" value="CHROMATIN MODIFICATION-RELATED PROTEIN MEAF6"/>
    <property type="match status" value="1"/>
</dbReference>
<gene>
    <name evidence="10" type="ORF">FNF28_03231</name>
    <name evidence="9" type="ORF">FNF31_05427</name>
</gene>
<sequence length="244" mass="24345">MASGGPSAELTSLAEYEREVDGILADLENTIADAEQDFLRESVAVGNVATGWEGTEGRSASRAAAFAGTGLGETERIFSASSVTCGAVVGHADPEYSLPGMDDAFVEAALAGLADGDDQFGMGARDHDGGAGPAERQESAAQSVADTAAMQGAGGGAPGSAAASAADSAAGGSRKRRRPGEQDNDSVQFDRTSAGEEDASIRTDALDEVGGADSASMASGGVGAAGRRSGRARKARRPKGSEDD</sequence>
<feature type="compositionally biased region" description="Low complexity" evidence="8">
    <location>
        <begin position="159"/>
        <end position="172"/>
    </location>
</feature>
<dbReference type="Proteomes" id="UP000324907">
    <property type="component" value="Unassembled WGS sequence"/>
</dbReference>
<feature type="compositionally biased region" description="Basic residues" evidence="8">
    <location>
        <begin position="228"/>
        <end position="238"/>
    </location>
</feature>
<evidence type="ECO:0000256" key="6">
    <source>
        <dbReference type="ARBA" id="ARBA00023163"/>
    </source>
</evidence>
<keyword evidence="7" id="KW-0539">Nucleus</keyword>
<evidence type="ECO:0000313" key="9">
    <source>
        <dbReference type="EMBL" id="KAA0158357.1"/>
    </source>
</evidence>